<evidence type="ECO:0000256" key="12">
    <source>
        <dbReference type="ARBA" id="ARBA00023170"/>
    </source>
</evidence>
<reference evidence="20" key="1">
    <citation type="journal article" date="2013" name="Nat. Genet.">
        <title>The Capsella rubella genome and the genomic consequences of rapid mating system evolution.</title>
        <authorList>
            <person name="Slotte T."/>
            <person name="Hazzouri K.M."/>
            <person name="Agren J.A."/>
            <person name="Koenig D."/>
            <person name="Maumus F."/>
            <person name="Guo Y.L."/>
            <person name="Steige K."/>
            <person name="Platts A.E."/>
            <person name="Escobar J.S."/>
            <person name="Newman L.K."/>
            <person name="Wang W."/>
            <person name="Mandakova T."/>
            <person name="Vello E."/>
            <person name="Smith L.M."/>
            <person name="Henz S.R."/>
            <person name="Steffen J."/>
            <person name="Takuno S."/>
            <person name="Brandvain Y."/>
            <person name="Coop G."/>
            <person name="Andolfatto P."/>
            <person name="Hu T.T."/>
            <person name="Blanchette M."/>
            <person name="Clark R.M."/>
            <person name="Quesneville H."/>
            <person name="Nordborg M."/>
            <person name="Gaut B.S."/>
            <person name="Lysak M.A."/>
            <person name="Jenkins J."/>
            <person name="Grimwood J."/>
            <person name="Chapman J."/>
            <person name="Prochnik S."/>
            <person name="Shu S."/>
            <person name="Rokhsar D."/>
            <person name="Schmutz J."/>
            <person name="Weigel D."/>
            <person name="Wright S.I."/>
        </authorList>
    </citation>
    <scope>NUCLEOTIDE SEQUENCE [LARGE SCALE GENOMIC DNA]</scope>
    <source>
        <strain evidence="20">cv. Monte Gargano</strain>
    </source>
</reference>
<evidence type="ECO:0000256" key="13">
    <source>
        <dbReference type="ARBA" id="ARBA00023180"/>
    </source>
</evidence>
<evidence type="ECO:0000256" key="8">
    <source>
        <dbReference type="ARBA" id="ARBA00022777"/>
    </source>
</evidence>
<dbReference type="SUPFAM" id="SSF56112">
    <property type="entry name" value="Protein kinase-like (PK-like)"/>
    <property type="match status" value="1"/>
</dbReference>
<evidence type="ECO:0000259" key="18">
    <source>
        <dbReference type="PROSITE" id="PS51473"/>
    </source>
</evidence>
<dbReference type="PROSITE" id="PS00107">
    <property type="entry name" value="PROTEIN_KINASE_ATP"/>
    <property type="match status" value="1"/>
</dbReference>
<dbReference type="Gene3D" id="3.30.200.20">
    <property type="entry name" value="Phosphorylase Kinase, domain 1"/>
    <property type="match status" value="1"/>
</dbReference>
<dbReference type="FunFam" id="3.30.200.20:FF:000727">
    <property type="entry name" value="Cysteine-rich RLK (RECEPTOR-like protein kinase) 23"/>
    <property type="match status" value="1"/>
</dbReference>
<dbReference type="Pfam" id="PF01657">
    <property type="entry name" value="Stress-antifung"/>
    <property type="match status" value="2"/>
</dbReference>
<keyword evidence="10 15" id="KW-1133">Transmembrane helix</keyword>
<dbReference type="CDD" id="cd23509">
    <property type="entry name" value="Gnk2-like"/>
    <property type="match status" value="2"/>
</dbReference>
<evidence type="ECO:0008006" key="21">
    <source>
        <dbReference type="Google" id="ProtNLM"/>
    </source>
</evidence>
<dbReference type="GO" id="GO:0042742">
    <property type="term" value="P:defense response to bacterium"/>
    <property type="evidence" value="ECO:0007669"/>
    <property type="project" value="TreeGrafter"/>
</dbReference>
<evidence type="ECO:0000256" key="11">
    <source>
        <dbReference type="ARBA" id="ARBA00023136"/>
    </source>
</evidence>
<keyword evidence="2" id="KW-0723">Serine/threonine-protein kinase</keyword>
<dbReference type="PROSITE" id="PS50011">
    <property type="entry name" value="PROTEIN_KINASE_DOM"/>
    <property type="match status" value="1"/>
</dbReference>
<evidence type="ECO:0000313" key="19">
    <source>
        <dbReference type="EMBL" id="EOA19065.1"/>
    </source>
</evidence>
<dbReference type="GO" id="GO:0004674">
    <property type="term" value="F:protein serine/threonine kinase activity"/>
    <property type="evidence" value="ECO:0007669"/>
    <property type="project" value="UniProtKB-KW"/>
</dbReference>
<feature type="signal peptide" evidence="16">
    <location>
        <begin position="1"/>
        <end position="20"/>
    </location>
</feature>
<gene>
    <name evidence="19" type="ORF">CARUB_v10007730mg</name>
</gene>
<keyword evidence="5 16" id="KW-0732">Signal</keyword>
<dbReference type="FunFam" id="3.30.430.20:FF:000007">
    <property type="entry name" value="Cysteine-rich receptor-like protein kinase 11"/>
    <property type="match status" value="1"/>
</dbReference>
<evidence type="ECO:0000256" key="14">
    <source>
        <dbReference type="PROSITE-ProRule" id="PRU10141"/>
    </source>
</evidence>
<proteinExistence type="predicted"/>
<feature type="domain" description="Gnk2-homologous" evidence="18">
    <location>
        <begin position="138"/>
        <end position="251"/>
    </location>
</feature>
<evidence type="ECO:0000256" key="16">
    <source>
        <dbReference type="SAM" id="SignalP"/>
    </source>
</evidence>
<dbReference type="InterPro" id="IPR000719">
    <property type="entry name" value="Prot_kinase_dom"/>
</dbReference>
<dbReference type="PROSITE" id="PS51473">
    <property type="entry name" value="GNK2"/>
    <property type="match status" value="2"/>
</dbReference>
<feature type="transmembrane region" description="Helical" evidence="15">
    <location>
        <begin position="289"/>
        <end position="308"/>
    </location>
</feature>
<evidence type="ECO:0000256" key="10">
    <source>
        <dbReference type="ARBA" id="ARBA00022989"/>
    </source>
</evidence>
<evidence type="ECO:0000256" key="6">
    <source>
        <dbReference type="ARBA" id="ARBA00022737"/>
    </source>
</evidence>
<dbReference type="PANTHER" id="PTHR27002:SF1028">
    <property type="entry name" value="CYSTEINE-RICH RECEPTOR-LIKE PROTEIN KINASE 11"/>
    <property type="match status" value="1"/>
</dbReference>
<dbReference type="InterPro" id="IPR038408">
    <property type="entry name" value="GNK2_sf"/>
</dbReference>
<evidence type="ECO:0000256" key="1">
    <source>
        <dbReference type="ARBA" id="ARBA00004167"/>
    </source>
</evidence>
<evidence type="ECO:0000256" key="9">
    <source>
        <dbReference type="ARBA" id="ARBA00022840"/>
    </source>
</evidence>
<feature type="binding site" evidence="14">
    <location>
        <position position="379"/>
    </location>
    <ligand>
        <name>ATP</name>
        <dbReference type="ChEBI" id="CHEBI:30616"/>
    </ligand>
</feature>
<keyword evidence="11 15" id="KW-0472">Membrane</keyword>
<evidence type="ECO:0000256" key="7">
    <source>
        <dbReference type="ARBA" id="ARBA00022741"/>
    </source>
</evidence>
<dbReference type="FunFam" id="3.30.430.20:FF:000003">
    <property type="entry name" value="Cysteine-rich RLK (RECEPTOR-like protein kinase) 10"/>
    <property type="match status" value="1"/>
</dbReference>
<evidence type="ECO:0000313" key="20">
    <source>
        <dbReference type="Proteomes" id="UP000029121"/>
    </source>
</evidence>
<comment type="subcellular location">
    <subcellularLocation>
        <location evidence="1">Membrane</location>
        <topology evidence="1">Single-pass membrane protein</topology>
    </subcellularLocation>
</comment>
<dbReference type="eggNOG" id="ENOG502QWDY">
    <property type="taxonomic scope" value="Eukaryota"/>
</dbReference>
<dbReference type="AlphaFoldDB" id="R0H331"/>
<feature type="domain" description="Protein kinase" evidence="17">
    <location>
        <begin position="351"/>
        <end position="436"/>
    </location>
</feature>
<accession>R0H331</accession>
<organism evidence="19 20">
    <name type="scientific">Capsella rubella</name>
    <dbReference type="NCBI Taxonomy" id="81985"/>
    <lineage>
        <taxon>Eukaryota</taxon>
        <taxon>Viridiplantae</taxon>
        <taxon>Streptophyta</taxon>
        <taxon>Embryophyta</taxon>
        <taxon>Tracheophyta</taxon>
        <taxon>Spermatophyta</taxon>
        <taxon>Magnoliopsida</taxon>
        <taxon>eudicotyledons</taxon>
        <taxon>Gunneridae</taxon>
        <taxon>Pentapetalae</taxon>
        <taxon>rosids</taxon>
        <taxon>malvids</taxon>
        <taxon>Brassicales</taxon>
        <taxon>Brassicaceae</taxon>
        <taxon>Camelineae</taxon>
        <taxon>Capsella</taxon>
    </lineage>
</organism>
<dbReference type="Proteomes" id="UP000029121">
    <property type="component" value="Unassembled WGS sequence"/>
</dbReference>
<protein>
    <recommendedName>
        <fullName evidence="21">Protein kinase domain-containing protein</fullName>
    </recommendedName>
</protein>
<dbReference type="Gene3D" id="3.30.430.20">
    <property type="entry name" value="Gnk2 domain, C-X8-C-X2-C motif"/>
    <property type="match status" value="2"/>
</dbReference>
<keyword evidence="6" id="KW-0677">Repeat</keyword>
<evidence type="ECO:0000256" key="15">
    <source>
        <dbReference type="SAM" id="Phobius"/>
    </source>
</evidence>
<evidence type="ECO:0000256" key="3">
    <source>
        <dbReference type="ARBA" id="ARBA00022679"/>
    </source>
</evidence>
<keyword evidence="7 14" id="KW-0547">Nucleotide-binding</keyword>
<dbReference type="GO" id="GO:0005886">
    <property type="term" value="C:plasma membrane"/>
    <property type="evidence" value="ECO:0007669"/>
    <property type="project" value="TreeGrafter"/>
</dbReference>
<evidence type="ECO:0000259" key="17">
    <source>
        <dbReference type="PROSITE" id="PS50011"/>
    </source>
</evidence>
<dbReference type="InterPro" id="IPR002902">
    <property type="entry name" value="GNK2"/>
</dbReference>
<evidence type="ECO:0000256" key="5">
    <source>
        <dbReference type="ARBA" id="ARBA00022729"/>
    </source>
</evidence>
<dbReference type="EMBL" id="KB870811">
    <property type="protein sequence ID" value="EOA19065.1"/>
    <property type="molecule type" value="Genomic_DNA"/>
</dbReference>
<keyword evidence="20" id="KW-1185">Reference proteome</keyword>
<dbReference type="Pfam" id="PF07714">
    <property type="entry name" value="PK_Tyr_Ser-Thr"/>
    <property type="match status" value="1"/>
</dbReference>
<keyword evidence="3" id="KW-0808">Transferase</keyword>
<dbReference type="InterPro" id="IPR001245">
    <property type="entry name" value="Ser-Thr/Tyr_kinase_cat_dom"/>
</dbReference>
<feature type="non-terminal residue" evidence="19">
    <location>
        <position position="436"/>
    </location>
</feature>
<dbReference type="InterPro" id="IPR017441">
    <property type="entry name" value="Protein_kinase_ATP_BS"/>
</dbReference>
<keyword evidence="9 14" id="KW-0067">ATP-binding</keyword>
<feature type="chain" id="PRO_5004351892" description="Protein kinase domain-containing protein" evidence="16">
    <location>
        <begin position="21"/>
        <end position="436"/>
    </location>
</feature>
<evidence type="ECO:0000256" key="4">
    <source>
        <dbReference type="ARBA" id="ARBA00022692"/>
    </source>
</evidence>
<dbReference type="GO" id="GO:0005524">
    <property type="term" value="F:ATP binding"/>
    <property type="evidence" value="ECO:0007669"/>
    <property type="project" value="UniProtKB-UniRule"/>
</dbReference>
<dbReference type="PANTHER" id="PTHR27002">
    <property type="entry name" value="RECEPTOR-LIKE SERINE/THREONINE-PROTEIN KINASE SD1-8"/>
    <property type="match status" value="1"/>
</dbReference>
<keyword evidence="4 15" id="KW-0812">Transmembrane</keyword>
<feature type="domain" description="Gnk2-homologous" evidence="18">
    <location>
        <begin position="22"/>
        <end position="132"/>
    </location>
</feature>
<keyword evidence="12" id="KW-0675">Receptor</keyword>
<keyword evidence="8" id="KW-0418">Kinase</keyword>
<evidence type="ECO:0000256" key="2">
    <source>
        <dbReference type="ARBA" id="ARBA00022527"/>
    </source>
</evidence>
<dbReference type="InterPro" id="IPR011009">
    <property type="entry name" value="Kinase-like_dom_sf"/>
</dbReference>
<name>R0H331_9BRAS</name>
<keyword evidence="13" id="KW-0325">Glycoprotein</keyword>
<sequence length="436" mass="48715">MKQRLIFSILCFGLISFRAASEIAQTCTSDQGTFRPNGTYDANRRLILASLPSNVTAQNGFLYNTSIGQEPNRVYGVGMCMPGSVQEDCSRCLKYASDWLIGSCPNQIAAYIWYIWSSDPKLCYVRYSNSSFSGSADLEPKYVVYFTADITSNLTEFKMIWEGLTLSMISATSASKNTPSSSNNHYKADVATFTKFQNIYAVMQCTPDSSNVDCDNCLRESVSDYQSCCGHKIGGYTMRPICFFRWQFYPFCNVFDNITILASPPPPTLEHPSLAVDQSNATKNAIVEIVVPIVVIFIIIIIVLVLLARRSAILCWRRKTYQEIGLDQSGMTNVRSIQFDLKTIEVATGKFARINKLGEGGFGEVFKGTLSNGIEVAVKRLSETSAQGAQEFKNEVVVAKLQHRNLVRLLGFCLEGEEKILVYEFVPNKSLDYFLF</sequence>